<keyword evidence="3" id="KW-0001">2Fe-2S</keyword>
<evidence type="ECO:0000259" key="11">
    <source>
        <dbReference type="PROSITE" id="PS51085"/>
    </source>
</evidence>
<dbReference type="AlphaFoldDB" id="A0A8U0IP52"/>
<evidence type="ECO:0000256" key="5">
    <source>
        <dbReference type="ARBA" id="ARBA00022982"/>
    </source>
</evidence>
<feature type="compositionally biased region" description="Basic and acidic residues" evidence="9">
    <location>
        <begin position="88"/>
        <end position="100"/>
    </location>
</feature>
<dbReference type="CDD" id="cd00207">
    <property type="entry name" value="fer2"/>
    <property type="match status" value="1"/>
</dbReference>
<evidence type="ECO:0000256" key="2">
    <source>
        <dbReference type="ARBA" id="ARBA00022448"/>
    </source>
</evidence>
<dbReference type="PANTHER" id="PTHR43112">
    <property type="entry name" value="FERREDOXIN"/>
    <property type="match status" value="1"/>
</dbReference>
<dbReference type="Pfam" id="PF00111">
    <property type="entry name" value="Fer2"/>
    <property type="match status" value="1"/>
</dbReference>
<dbReference type="InterPro" id="IPR053441">
    <property type="entry name" value="2Fe2S_Ferredoxin"/>
</dbReference>
<dbReference type="PROSITE" id="PS00197">
    <property type="entry name" value="2FE2S_FER_1"/>
    <property type="match status" value="1"/>
</dbReference>
<keyword evidence="7" id="KW-0411">Iron-sulfur</keyword>
<evidence type="ECO:0000313" key="13">
    <source>
        <dbReference type="Proteomes" id="UP000830434"/>
    </source>
</evidence>
<dbReference type="GeneID" id="72190031"/>
<dbReference type="InterPro" id="IPR001623">
    <property type="entry name" value="DnaJ_domain"/>
</dbReference>
<keyword evidence="6" id="KW-0408">Iron</keyword>
<accession>A0A8U0IP52</accession>
<evidence type="ECO:0000256" key="8">
    <source>
        <dbReference type="ARBA" id="ARBA00034078"/>
    </source>
</evidence>
<dbReference type="PROSITE" id="PS50076">
    <property type="entry name" value="DNAJ_2"/>
    <property type="match status" value="1"/>
</dbReference>
<dbReference type="SMART" id="SM00271">
    <property type="entry name" value="DnaJ"/>
    <property type="match status" value="1"/>
</dbReference>
<feature type="domain" description="J" evidence="10">
    <location>
        <begin position="3"/>
        <end position="56"/>
    </location>
</feature>
<feature type="region of interest" description="Disordered" evidence="9">
    <location>
        <begin position="56"/>
        <end position="100"/>
    </location>
</feature>
<dbReference type="InterPro" id="IPR036869">
    <property type="entry name" value="J_dom_sf"/>
</dbReference>
<dbReference type="EMBL" id="CP096658">
    <property type="protein sequence ID" value="UPW02252.1"/>
    <property type="molecule type" value="Genomic_DNA"/>
</dbReference>
<protein>
    <submittedName>
        <fullName evidence="12">2Fe-2S iron-sulfur cluster-binding protein</fullName>
    </submittedName>
</protein>
<keyword evidence="2" id="KW-0813">Transport</keyword>
<evidence type="ECO:0000256" key="6">
    <source>
        <dbReference type="ARBA" id="ARBA00023004"/>
    </source>
</evidence>
<dbReference type="NCBIfam" id="NF041393">
    <property type="entry name" value="Frdxn_Halo"/>
    <property type="match status" value="1"/>
</dbReference>
<keyword evidence="5" id="KW-0249">Electron transport</keyword>
<dbReference type="RefSeq" id="WP_248656636.1">
    <property type="nucleotide sequence ID" value="NZ_CP096658.1"/>
</dbReference>
<evidence type="ECO:0000259" key="10">
    <source>
        <dbReference type="PROSITE" id="PS50076"/>
    </source>
</evidence>
<dbReference type="InterPro" id="IPR006058">
    <property type="entry name" value="2Fe2S_fd_BS"/>
</dbReference>
<dbReference type="Gene3D" id="3.10.20.30">
    <property type="match status" value="1"/>
</dbReference>
<dbReference type="GO" id="GO:0046872">
    <property type="term" value="F:metal ion binding"/>
    <property type="evidence" value="ECO:0007669"/>
    <property type="project" value="UniProtKB-KW"/>
</dbReference>
<dbReference type="KEGG" id="haxz:M0R88_09210"/>
<dbReference type="Gene3D" id="1.10.287.110">
    <property type="entry name" value="DnaJ domain"/>
    <property type="match status" value="1"/>
</dbReference>
<dbReference type="InterPro" id="IPR036010">
    <property type="entry name" value="2Fe-2S_ferredoxin-like_sf"/>
</dbReference>
<reference evidence="12" key="1">
    <citation type="submission" date="2022-04" db="EMBL/GenBank/DDBJ databases">
        <title>Diverse halophilic archaea isolated from saline environments.</title>
        <authorList>
            <person name="Cui H.-L."/>
        </authorList>
    </citation>
    <scope>NUCLEOTIDE SEQUENCE</scope>
    <source>
        <strain evidence="12">XZYJT40</strain>
    </source>
</reference>
<dbReference type="InterPro" id="IPR012675">
    <property type="entry name" value="Beta-grasp_dom_sf"/>
</dbReference>
<dbReference type="PANTHER" id="PTHR43112:SF3">
    <property type="entry name" value="FERREDOXIN-2, CHLOROPLASTIC"/>
    <property type="match status" value="1"/>
</dbReference>
<keyword evidence="4" id="KW-0479">Metal-binding</keyword>
<dbReference type="SUPFAM" id="SSF54292">
    <property type="entry name" value="2Fe-2S ferredoxin-like"/>
    <property type="match status" value="1"/>
</dbReference>
<dbReference type="PROSITE" id="PS51085">
    <property type="entry name" value="2FE2S_FER_2"/>
    <property type="match status" value="1"/>
</dbReference>
<evidence type="ECO:0000256" key="4">
    <source>
        <dbReference type="ARBA" id="ARBA00022723"/>
    </source>
</evidence>
<dbReference type="InterPro" id="IPR001041">
    <property type="entry name" value="2Fe-2S_ferredoxin-type"/>
</dbReference>
<evidence type="ECO:0000256" key="3">
    <source>
        <dbReference type="ARBA" id="ARBA00022714"/>
    </source>
</evidence>
<evidence type="ECO:0000256" key="7">
    <source>
        <dbReference type="ARBA" id="ARBA00023014"/>
    </source>
</evidence>
<sequence>MESPFDVLLVDEDADDEEVEQAYRRRVKEAHPDQGGSVEEFQAVRRAYERIQAGYEANGSAAGTKETAAEENGNAAGADVETTDFAGEDERSSPEPDPRRAYSEVEYLNYDVLSDFGWRPEDDDLFGKAAAADLDEEDYGAFEVHPGESLLEAAEDRGFAWPFACRGGACANCAILLLDGELSMPASHVLPEELMERGFRLSCNGMPITDELKVVYNVKHMPELDDLLLPPQPFENAYPDR</sequence>
<comment type="similarity">
    <text evidence="1">Belongs to the 2Fe2S plant-type ferredoxin family.</text>
</comment>
<proteinExistence type="inferred from homology"/>
<dbReference type="Pfam" id="PF00226">
    <property type="entry name" value="DnaJ"/>
    <property type="match status" value="1"/>
</dbReference>
<evidence type="ECO:0000256" key="9">
    <source>
        <dbReference type="SAM" id="MobiDB-lite"/>
    </source>
</evidence>
<gene>
    <name evidence="12" type="ORF">M0R88_09210</name>
</gene>
<evidence type="ECO:0000313" key="12">
    <source>
        <dbReference type="EMBL" id="UPW02252.1"/>
    </source>
</evidence>
<name>A0A8U0IP52_9EURY</name>
<feature type="domain" description="2Fe-2S ferredoxin-type" evidence="11">
    <location>
        <begin position="130"/>
        <end position="220"/>
    </location>
</feature>
<organism evidence="12 13">
    <name type="scientific">Halorussus gelatinilyticus</name>
    <dbReference type="NCBI Taxonomy" id="2937524"/>
    <lineage>
        <taxon>Archaea</taxon>
        <taxon>Methanobacteriati</taxon>
        <taxon>Methanobacteriota</taxon>
        <taxon>Stenosarchaea group</taxon>
        <taxon>Halobacteria</taxon>
        <taxon>Halobacteriales</taxon>
        <taxon>Haladaptataceae</taxon>
        <taxon>Halorussus</taxon>
    </lineage>
</organism>
<dbReference type="Proteomes" id="UP000830434">
    <property type="component" value="Chromosome"/>
</dbReference>
<dbReference type="SUPFAM" id="SSF46565">
    <property type="entry name" value="Chaperone J-domain"/>
    <property type="match status" value="1"/>
</dbReference>
<keyword evidence="13" id="KW-1185">Reference proteome</keyword>
<evidence type="ECO:0000256" key="1">
    <source>
        <dbReference type="ARBA" id="ARBA00007874"/>
    </source>
</evidence>
<dbReference type="GO" id="GO:0051537">
    <property type="term" value="F:2 iron, 2 sulfur cluster binding"/>
    <property type="evidence" value="ECO:0007669"/>
    <property type="project" value="UniProtKB-KW"/>
</dbReference>
<comment type="cofactor">
    <cofactor evidence="8">
        <name>[2Fe-2S] cluster</name>
        <dbReference type="ChEBI" id="CHEBI:190135"/>
    </cofactor>
</comment>